<comment type="caution">
    <text evidence="5">The sequence shown here is derived from an EMBL/GenBank/DDBJ whole genome shotgun (WGS) entry which is preliminary data.</text>
</comment>
<name>A0AAW0B763_9AGAR</name>
<dbReference type="InterPro" id="IPR001077">
    <property type="entry name" value="COMT_C"/>
</dbReference>
<dbReference type="GO" id="GO:0008171">
    <property type="term" value="F:O-methyltransferase activity"/>
    <property type="evidence" value="ECO:0007669"/>
    <property type="project" value="InterPro"/>
</dbReference>
<dbReference type="PROSITE" id="PS51683">
    <property type="entry name" value="SAM_OMT_II"/>
    <property type="match status" value="1"/>
</dbReference>
<evidence type="ECO:0000256" key="3">
    <source>
        <dbReference type="ARBA" id="ARBA00022691"/>
    </source>
</evidence>
<dbReference type="PANTHER" id="PTHR43712">
    <property type="entry name" value="PUTATIVE (AFU_ORTHOLOGUE AFUA_4G14580)-RELATED"/>
    <property type="match status" value="1"/>
</dbReference>
<dbReference type="EMBL" id="JAYKXP010000173">
    <property type="protein sequence ID" value="KAK7021285.1"/>
    <property type="molecule type" value="Genomic_DNA"/>
</dbReference>
<dbReference type="Gene3D" id="3.40.50.150">
    <property type="entry name" value="Vaccinia Virus protein VP39"/>
    <property type="match status" value="1"/>
</dbReference>
<accession>A0AAW0B763</accession>
<dbReference type="InterPro" id="IPR016461">
    <property type="entry name" value="COMT-like"/>
</dbReference>
<gene>
    <name evidence="5" type="ORF">VNI00_017460</name>
</gene>
<keyword evidence="1" id="KW-0489">Methyltransferase</keyword>
<keyword evidence="6" id="KW-1185">Reference proteome</keyword>
<evidence type="ECO:0000256" key="1">
    <source>
        <dbReference type="ARBA" id="ARBA00022603"/>
    </source>
</evidence>
<evidence type="ECO:0000313" key="5">
    <source>
        <dbReference type="EMBL" id="KAK7021285.1"/>
    </source>
</evidence>
<keyword evidence="3" id="KW-0949">S-adenosyl-L-methionine</keyword>
<dbReference type="PANTHER" id="PTHR43712:SF5">
    <property type="entry name" value="O-METHYLTRANSFERASE ASQN-RELATED"/>
    <property type="match status" value="1"/>
</dbReference>
<dbReference type="SUPFAM" id="SSF53335">
    <property type="entry name" value="S-adenosyl-L-methionine-dependent methyltransferases"/>
    <property type="match status" value="1"/>
</dbReference>
<dbReference type="InterPro" id="IPR029063">
    <property type="entry name" value="SAM-dependent_MTases_sf"/>
</dbReference>
<evidence type="ECO:0000313" key="6">
    <source>
        <dbReference type="Proteomes" id="UP001383192"/>
    </source>
</evidence>
<organism evidence="5 6">
    <name type="scientific">Paramarasmius palmivorus</name>
    <dbReference type="NCBI Taxonomy" id="297713"/>
    <lineage>
        <taxon>Eukaryota</taxon>
        <taxon>Fungi</taxon>
        <taxon>Dikarya</taxon>
        <taxon>Basidiomycota</taxon>
        <taxon>Agaricomycotina</taxon>
        <taxon>Agaricomycetes</taxon>
        <taxon>Agaricomycetidae</taxon>
        <taxon>Agaricales</taxon>
        <taxon>Marasmiineae</taxon>
        <taxon>Marasmiaceae</taxon>
        <taxon>Paramarasmius</taxon>
    </lineage>
</organism>
<dbReference type="Proteomes" id="UP001383192">
    <property type="component" value="Unassembled WGS sequence"/>
</dbReference>
<evidence type="ECO:0000259" key="4">
    <source>
        <dbReference type="Pfam" id="PF00891"/>
    </source>
</evidence>
<dbReference type="Pfam" id="PF00891">
    <property type="entry name" value="Methyltransf_2"/>
    <property type="match status" value="1"/>
</dbReference>
<dbReference type="GO" id="GO:0032259">
    <property type="term" value="P:methylation"/>
    <property type="evidence" value="ECO:0007669"/>
    <property type="project" value="UniProtKB-KW"/>
</dbReference>
<dbReference type="AlphaFoldDB" id="A0AAW0B763"/>
<evidence type="ECO:0000256" key="2">
    <source>
        <dbReference type="ARBA" id="ARBA00022679"/>
    </source>
</evidence>
<proteinExistence type="predicted"/>
<sequence>MESKNTHLTALTSLITSSVQEIVSLYDSIGQAVPNLDSTVPGAFDSLALDDVPENLTRAMQVLEAACIRLIYSVSRPSGVFFAKSRAHLEIACLSVVVNARIPDFLADKPEGLHAVDLAGVSGFFGWGGQVGTYHEIVSQQAYLPRGPAKQLGLVAPGVCANNRLSAKLLSTERTSDHIVFGPRQVSIKLSRIYVAPKENAFQLATGRKFFEYYSLPENKVKEQRSMTGLDEVIGMGQLSNVYPWSAQPLGTTIYDVGGGNGHAVMGTLEKHPHLKVVLQDQRLSEAVLQKARMGILTLALVSYGLVATLRPSKGSKWSLWRLIFSRDLQLEIAIFTIPQFKLKFIIHDWTDEECITILQNVRKAMKPSSRTLIHDFIIQKCSDRSCLTPELGWGPSEVKMYEMDILMMELFDAKERTLQELVQLCAQSGLKFKALYPAGEMALVEFSPM</sequence>
<protein>
    <recommendedName>
        <fullName evidence="4">O-methyltransferase C-terminal domain-containing protein</fullName>
    </recommendedName>
</protein>
<feature type="domain" description="O-methyltransferase C-terminal" evidence="4">
    <location>
        <begin position="342"/>
        <end position="430"/>
    </location>
</feature>
<reference evidence="5 6" key="1">
    <citation type="submission" date="2024-01" db="EMBL/GenBank/DDBJ databases">
        <title>A draft genome for a cacao thread blight-causing isolate of Paramarasmius palmivorus.</title>
        <authorList>
            <person name="Baruah I.K."/>
            <person name="Bukari Y."/>
            <person name="Amoako-Attah I."/>
            <person name="Meinhardt L.W."/>
            <person name="Bailey B.A."/>
            <person name="Cohen S.P."/>
        </authorList>
    </citation>
    <scope>NUCLEOTIDE SEQUENCE [LARGE SCALE GENOMIC DNA]</scope>
    <source>
        <strain evidence="5 6">GH-12</strain>
    </source>
</reference>
<keyword evidence="2" id="KW-0808">Transferase</keyword>